<sequence length="338" mass="38004">MTYAILRTKKIKCLSAVTRSARHTFREQPTPNADPARFGRNRTVGAGSTEQLIESLRARLPAKRRKDAVLCIEYLVTASPEAFQCHGGRLDDLGGAYFADALTWLRKRHGSDNVISSTIHLDESTPHLVAYVIPRTKDGRLSCRDFLGSPAKLREMQDGFHAACGAKRGLERGVKGSKAKHEDVKAFYSTLTAANEAPQLSRKDYAAAAFGVKTENWKYAEKVASANALRATYEPRTRKATRSKCKVLKKLAVTLLEQQQIAAHREIERTIKEDDLEQRFKSLVSLEKISREAECKVLSLEAERDALQRQLEILEEKKKQNNKAPERGHRDEIEYTLG</sequence>
<proteinExistence type="predicted"/>
<dbReference type="GO" id="GO:0006310">
    <property type="term" value="P:DNA recombination"/>
    <property type="evidence" value="ECO:0007669"/>
    <property type="project" value="InterPro"/>
</dbReference>
<dbReference type="EMBL" id="CABVHW010000023">
    <property type="protein sequence ID" value="VVO30860.1"/>
    <property type="molecule type" value="Genomic_DNA"/>
</dbReference>
<evidence type="ECO:0000256" key="1">
    <source>
        <dbReference type="SAM" id="MobiDB-lite"/>
    </source>
</evidence>
<dbReference type="RefSeq" id="WP_150766916.1">
    <property type="nucleotide sequence ID" value="NZ_CABVHW010000023.1"/>
</dbReference>
<organism evidence="2 3">
    <name type="scientific">Pseudomonas fluorescens</name>
    <dbReference type="NCBI Taxonomy" id="294"/>
    <lineage>
        <taxon>Bacteria</taxon>
        <taxon>Pseudomonadati</taxon>
        <taxon>Pseudomonadota</taxon>
        <taxon>Gammaproteobacteria</taxon>
        <taxon>Pseudomonadales</taxon>
        <taxon>Pseudomonadaceae</taxon>
        <taxon>Pseudomonas</taxon>
    </lineage>
</organism>
<dbReference type="GO" id="GO:0003677">
    <property type="term" value="F:DNA binding"/>
    <property type="evidence" value="ECO:0007669"/>
    <property type="project" value="InterPro"/>
</dbReference>
<dbReference type="Pfam" id="PF01076">
    <property type="entry name" value="Mob_Pre"/>
    <property type="match status" value="1"/>
</dbReference>
<dbReference type="Gene3D" id="3.30.930.30">
    <property type="match status" value="1"/>
</dbReference>
<dbReference type="CDD" id="cd17242">
    <property type="entry name" value="MobM_relaxase"/>
    <property type="match status" value="1"/>
</dbReference>
<feature type="region of interest" description="Disordered" evidence="1">
    <location>
        <begin position="315"/>
        <end position="338"/>
    </location>
</feature>
<dbReference type="AlphaFoldDB" id="A0A5E7EV87"/>
<evidence type="ECO:0000313" key="2">
    <source>
        <dbReference type="EMBL" id="VVO30860.1"/>
    </source>
</evidence>
<dbReference type="Proteomes" id="UP000381093">
    <property type="component" value="Unassembled WGS sequence"/>
</dbReference>
<evidence type="ECO:0000313" key="3">
    <source>
        <dbReference type="Proteomes" id="UP000381093"/>
    </source>
</evidence>
<name>A0A5E7EV87_PSEFL</name>
<gene>
    <name evidence="2" type="ORF">PS710_05012</name>
</gene>
<accession>A0A5E7EV87</accession>
<dbReference type="InterPro" id="IPR001668">
    <property type="entry name" value="Mob_Pre"/>
</dbReference>
<dbReference type="NCBIfam" id="NF041497">
    <property type="entry name" value="MobV"/>
    <property type="match status" value="1"/>
</dbReference>
<evidence type="ECO:0008006" key="4">
    <source>
        <dbReference type="Google" id="ProtNLM"/>
    </source>
</evidence>
<protein>
    <recommendedName>
        <fullName evidence="4">Plasmid recombination enzyme</fullName>
    </recommendedName>
</protein>
<reference evidence="2 3" key="1">
    <citation type="submission" date="2019-09" db="EMBL/GenBank/DDBJ databases">
        <authorList>
            <person name="Chandra G."/>
            <person name="Truman W A."/>
        </authorList>
    </citation>
    <scope>NUCLEOTIDE SEQUENCE [LARGE SCALE GENOMIC DNA]</scope>
    <source>
        <strain evidence="2">PS710</strain>
    </source>
</reference>